<gene>
    <name evidence="2" type="ORF">CDD81_2254</name>
</gene>
<proteinExistence type="predicted"/>
<dbReference type="EMBL" id="NJET01000017">
    <property type="protein sequence ID" value="PHH65474.1"/>
    <property type="molecule type" value="Genomic_DNA"/>
</dbReference>
<keyword evidence="1" id="KW-0175">Coiled coil</keyword>
<accession>A0A2C5YER9</accession>
<sequence>MDILNKIWRYQPPKSDTQAKYEDAMCELDKAKASIRNAEHQVEILQQRAQELRTRCNRGLWPTIGGVLGATITFVLEKSEVAKEYQHLYGPVR</sequence>
<protein>
    <submittedName>
        <fullName evidence="2">Uncharacterized protein</fullName>
    </submittedName>
</protein>
<organism evidence="2 3">
    <name type="scientific">Ophiocordyceps australis</name>
    <dbReference type="NCBI Taxonomy" id="1399860"/>
    <lineage>
        <taxon>Eukaryota</taxon>
        <taxon>Fungi</taxon>
        <taxon>Dikarya</taxon>
        <taxon>Ascomycota</taxon>
        <taxon>Pezizomycotina</taxon>
        <taxon>Sordariomycetes</taxon>
        <taxon>Hypocreomycetidae</taxon>
        <taxon>Hypocreales</taxon>
        <taxon>Ophiocordycipitaceae</taxon>
        <taxon>Ophiocordyceps</taxon>
    </lineage>
</organism>
<dbReference type="AlphaFoldDB" id="A0A2C5YER9"/>
<feature type="coiled-coil region" evidence="1">
    <location>
        <begin position="14"/>
        <end position="55"/>
    </location>
</feature>
<evidence type="ECO:0000256" key="1">
    <source>
        <dbReference type="SAM" id="Coils"/>
    </source>
</evidence>
<evidence type="ECO:0000313" key="3">
    <source>
        <dbReference type="Proteomes" id="UP000226192"/>
    </source>
</evidence>
<dbReference type="Proteomes" id="UP000226192">
    <property type="component" value="Unassembled WGS sequence"/>
</dbReference>
<comment type="caution">
    <text evidence="2">The sequence shown here is derived from an EMBL/GenBank/DDBJ whole genome shotgun (WGS) entry which is preliminary data.</text>
</comment>
<reference evidence="2 3" key="1">
    <citation type="submission" date="2017-06" db="EMBL/GenBank/DDBJ databases">
        <title>Ant-infecting Ophiocordyceps genomes reveal a high diversity of potential behavioral manipulation genes and a possible major role for enterotoxins.</title>
        <authorList>
            <person name="De Bekker C."/>
            <person name="Evans H.C."/>
            <person name="Brachmann A."/>
            <person name="Hughes D.P."/>
        </authorList>
    </citation>
    <scope>NUCLEOTIDE SEQUENCE [LARGE SCALE GENOMIC DNA]</scope>
    <source>
        <strain evidence="2 3">Map64</strain>
    </source>
</reference>
<evidence type="ECO:0000313" key="2">
    <source>
        <dbReference type="EMBL" id="PHH65474.1"/>
    </source>
</evidence>
<dbReference type="OrthoDB" id="10325955at2759"/>
<keyword evidence="3" id="KW-1185">Reference proteome</keyword>
<name>A0A2C5YER9_9HYPO</name>